<gene>
    <name evidence="2" type="ORF">PSYICH_LOCUS10850</name>
</gene>
<keyword evidence="3" id="KW-1185">Reference proteome</keyword>
<reference evidence="2" key="1">
    <citation type="submission" date="2022-01" db="EMBL/GenBank/DDBJ databases">
        <authorList>
            <person name="King R."/>
        </authorList>
    </citation>
    <scope>NUCLEOTIDE SEQUENCE</scope>
</reference>
<evidence type="ECO:0000313" key="3">
    <source>
        <dbReference type="Proteomes" id="UP001153636"/>
    </source>
</evidence>
<dbReference type="EMBL" id="OV651817">
    <property type="protein sequence ID" value="CAH1111361.1"/>
    <property type="molecule type" value="Genomic_DNA"/>
</dbReference>
<evidence type="ECO:0000313" key="2">
    <source>
        <dbReference type="EMBL" id="CAH1111361.1"/>
    </source>
</evidence>
<accession>A0A9P0CZK0</accession>
<dbReference type="Proteomes" id="UP001153636">
    <property type="component" value="Chromosome 5"/>
</dbReference>
<feature type="region of interest" description="Disordered" evidence="1">
    <location>
        <begin position="221"/>
        <end position="242"/>
    </location>
</feature>
<protein>
    <submittedName>
        <fullName evidence="2">Uncharacterized protein</fullName>
    </submittedName>
</protein>
<name>A0A9P0CZK0_9CUCU</name>
<evidence type="ECO:0000256" key="1">
    <source>
        <dbReference type="SAM" id="MobiDB-lite"/>
    </source>
</evidence>
<proteinExistence type="predicted"/>
<dbReference type="OrthoDB" id="6256972at2759"/>
<sequence>MELIAKHSIFSEIMQKDVEFETNNRHLCEKYFKIWKNVVEAKIEQKRNKELIKRQRKKLNTFLTKVKKHKANVKIKYKADDEFSKKYKKYATVSPESNRSYENSFKAQKTIIEMQKTRLEEQNRIIQDLKLGIMTEDLEKSIAKSKMNIREIFTNCSTETKIKIPILLVEEPKISISTQKAPKILQEMQEKAVKRAENRQQILERKRLIEEMRQKMLTQAMENKKNVRRREKSTHFGYDKRK</sequence>
<dbReference type="AlphaFoldDB" id="A0A9P0CZK0"/>
<feature type="compositionally biased region" description="Basic and acidic residues" evidence="1">
    <location>
        <begin position="233"/>
        <end position="242"/>
    </location>
</feature>
<organism evidence="2 3">
    <name type="scientific">Psylliodes chrysocephalus</name>
    <dbReference type="NCBI Taxonomy" id="3402493"/>
    <lineage>
        <taxon>Eukaryota</taxon>
        <taxon>Metazoa</taxon>
        <taxon>Ecdysozoa</taxon>
        <taxon>Arthropoda</taxon>
        <taxon>Hexapoda</taxon>
        <taxon>Insecta</taxon>
        <taxon>Pterygota</taxon>
        <taxon>Neoptera</taxon>
        <taxon>Endopterygota</taxon>
        <taxon>Coleoptera</taxon>
        <taxon>Polyphaga</taxon>
        <taxon>Cucujiformia</taxon>
        <taxon>Chrysomeloidea</taxon>
        <taxon>Chrysomelidae</taxon>
        <taxon>Galerucinae</taxon>
        <taxon>Alticini</taxon>
        <taxon>Psylliodes</taxon>
    </lineage>
</organism>